<organism evidence="2 3">
    <name type="scientific">Thelephora terrestris</name>
    <dbReference type="NCBI Taxonomy" id="56493"/>
    <lineage>
        <taxon>Eukaryota</taxon>
        <taxon>Fungi</taxon>
        <taxon>Dikarya</taxon>
        <taxon>Basidiomycota</taxon>
        <taxon>Agaricomycotina</taxon>
        <taxon>Agaricomycetes</taxon>
        <taxon>Thelephorales</taxon>
        <taxon>Thelephoraceae</taxon>
        <taxon>Thelephora</taxon>
    </lineage>
</organism>
<feature type="compositionally biased region" description="Low complexity" evidence="1">
    <location>
        <begin position="99"/>
        <end position="121"/>
    </location>
</feature>
<dbReference type="EMBL" id="WIUZ02000001">
    <property type="protein sequence ID" value="KAF9792687.1"/>
    <property type="molecule type" value="Genomic_DNA"/>
</dbReference>
<feature type="compositionally biased region" description="Basic and acidic residues" evidence="1">
    <location>
        <begin position="38"/>
        <end position="50"/>
    </location>
</feature>
<feature type="compositionally biased region" description="Low complexity" evidence="1">
    <location>
        <begin position="238"/>
        <end position="258"/>
    </location>
</feature>
<sequence>MRSPASIPSSPTSVHSGTSAIFERDIEPISVSPPSTHPDPHRTARGHNSEALDQSVPSVLDAAIEALSTPNTNATLGAPASPNPDDGEIAVIAPHPMFPSQSSSTSPRSTSRSPSPGGPKSNRVSMLLNLPNLFPQSTSPNLTAMSLPPASGPTFAIALPSSEPVPIEKQPVHNPSSTNHSTPPSVSSSPGTATDHMSPTRMATWDTLSSSNASGHSPNMNASSKRLSFISYTDLLTSTPSSTHPLSSLTTSITSSNLEPPSRSLIIEPEAEGDASPSAIACERSLRGRKSNLSGIHPSFQGTLTLLDAAQGGEWEREGLGLGLEERLEMASQPGSPALAV</sequence>
<evidence type="ECO:0000313" key="2">
    <source>
        <dbReference type="EMBL" id="KAF9792687.1"/>
    </source>
</evidence>
<feature type="region of interest" description="Disordered" evidence="1">
    <location>
        <begin position="238"/>
        <end position="261"/>
    </location>
</feature>
<reference evidence="2" key="2">
    <citation type="submission" date="2020-11" db="EMBL/GenBank/DDBJ databases">
        <authorList>
            <consortium name="DOE Joint Genome Institute"/>
            <person name="Kuo A."/>
            <person name="Miyauchi S."/>
            <person name="Kiss E."/>
            <person name="Drula E."/>
            <person name="Kohler A."/>
            <person name="Sanchez-Garcia M."/>
            <person name="Andreopoulos B."/>
            <person name="Barry K.W."/>
            <person name="Bonito G."/>
            <person name="Buee M."/>
            <person name="Carver A."/>
            <person name="Chen C."/>
            <person name="Cichocki N."/>
            <person name="Clum A."/>
            <person name="Culley D."/>
            <person name="Crous P.W."/>
            <person name="Fauchery L."/>
            <person name="Girlanda M."/>
            <person name="Hayes R."/>
            <person name="Keri Z."/>
            <person name="Labutti K."/>
            <person name="Lipzen A."/>
            <person name="Lombard V."/>
            <person name="Magnuson J."/>
            <person name="Maillard F."/>
            <person name="Morin E."/>
            <person name="Murat C."/>
            <person name="Nolan M."/>
            <person name="Ohm R."/>
            <person name="Pangilinan J."/>
            <person name="Pereira M."/>
            <person name="Perotto S."/>
            <person name="Peter M."/>
            <person name="Riley R."/>
            <person name="Sitrit Y."/>
            <person name="Stielow B."/>
            <person name="Szollosi G."/>
            <person name="Zifcakova L."/>
            <person name="Stursova M."/>
            <person name="Spatafora J.W."/>
            <person name="Tedersoo L."/>
            <person name="Vaario L.-M."/>
            <person name="Yamada A."/>
            <person name="Yan M."/>
            <person name="Wang P."/>
            <person name="Xu J."/>
            <person name="Bruns T."/>
            <person name="Baldrian P."/>
            <person name="Vilgalys R."/>
            <person name="Henrissat B."/>
            <person name="Grigoriev I.V."/>
            <person name="Hibbett D."/>
            <person name="Nagy L.G."/>
            <person name="Martin F.M."/>
        </authorList>
    </citation>
    <scope>NUCLEOTIDE SEQUENCE</scope>
    <source>
        <strain evidence="2">UH-Tt-Lm1</strain>
    </source>
</reference>
<accession>A0A9P6HRQ8</accession>
<dbReference type="AlphaFoldDB" id="A0A9P6HRQ8"/>
<proteinExistence type="predicted"/>
<evidence type="ECO:0000256" key="1">
    <source>
        <dbReference type="SAM" id="MobiDB-lite"/>
    </source>
</evidence>
<feature type="compositionally biased region" description="Polar residues" evidence="1">
    <location>
        <begin position="1"/>
        <end position="19"/>
    </location>
</feature>
<feature type="compositionally biased region" description="Low complexity" evidence="1">
    <location>
        <begin position="173"/>
        <end position="190"/>
    </location>
</feature>
<comment type="caution">
    <text evidence="2">The sequence shown here is derived from an EMBL/GenBank/DDBJ whole genome shotgun (WGS) entry which is preliminary data.</text>
</comment>
<keyword evidence="3" id="KW-1185">Reference proteome</keyword>
<dbReference type="OrthoDB" id="2563900at2759"/>
<feature type="region of interest" description="Disordered" evidence="1">
    <location>
        <begin position="1"/>
        <end position="125"/>
    </location>
</feature>
<feature type="region of interest" description="Disordered" evidence="1">
    <location>
        <begin position="165"/>
        <end position="199"/>
    </location>
</feature>
<gene>
    <name evidence="2" type="ORF">BJ322DRAFT_67289</name>
</gene>
<name>A0A9P6HRQ8_9AGAM</name>
<reference evidence="2" key="1">
    <citation type="journal article" date="2020" name="Nat. Commun.">
        <title>Large-scale genome sequencing of mycorrhizal fungi provides insights into the early evolution of symbiotic traits.</title>
        <authorList>
            <person name="Miyauchi S."/>
            <person name="Kiss E."/>
            <person name="Kuo A."/>
            <person name="Drula E."/>
            <person name="Kohler A."/>
            <person name="Sanchez-Garcia M."/>
            <person name="Morin E."/>
            <person name="Andreopoulos B."/>
            <person name="Barry K.W."/>
            <person name="Bonito G."/>
            <person name="Buee M."/>
            <person name="Carver A."/>
            <person name="Chen C."/>
            <person name="Cichocki N."/>
            <person name="Clum A."/>
            <person name="Culley D."/>
            <person name="Crous P.W."/>
            <person name="Fauchery L."/>
            <person name="Girlanda M."/>
            <person name="Hayes R.D."/>
            <person name="Keri Z."/>
            <person name="LaButti K."/>
            <person name="Lipzen A."/>
            <person name="Lombard V."/>
            <person name="Magnuson J."/>
            <person name="Maillard F."/>
            <person name="Murat C."/>
            <person name="Nolan M."/>
            <person name="Ohm R.A."/>
            <person name="Pangilinan J."/>
            <person name="Pereira M.F."/>
            <person name="Perotto S."/>
            <person name="Peter M."/>
            <person name="Pfister S."/>
            <person name="Riley R."/>
            <person name="Sitrit Y."/>
            <person name="Stielow J.B."/>
            <person name="Szollosi G."/>
            <person name="Zifcakova L."/>
            <person name="Stursova M."/>
            <person name="Spatafora J.W."/>
            <person name="Tedersoo L."/>
            <person name="Vaario L.M."/>
            <person name="Yamada A."/>
            <person name="Yan M."/>
            <person name="Wang P."/>
            <person name="Xu J."/>
            <person name="Bruns T."/>
            <person name="Baldrian P."/>
            <person name="Vilgalys R."/>
            <person name="Dunand C."/>
            <person name="Henrissat B."/>
            <person name="Grigoriev I.V."/>
            <person name="Hibbett D."/>
            <person name="Nagy L.G."/>
            <person name="Martin F.M."/>
        </authorList>
    </citation>
    <scope>NUCLEOTIDE SEQUENCE</scope>
    <source>
        <strain evidence="2">UH-Tt-Lm1</strain>
    </source>
</reference>
<protein>
    <submittedName>
        <fullName evidence="2">Uncharacterized protein</fullName>
    </submittedName>
</protein>
<dbReference type="Proteomes" id="UP000736335">
    <property type="component" value="Unassembled WGS sequence"/>
</dbReference>
<evidence type="ECO:0000313" key="3">
    <source>
        <dbReference type="Proteomes" id="UP000736335"/>
    </source>
</evidence>